<dbReference type="Pfam" id="PF13440">
    <property type="entry name" value="Polysacc_synt_3"/>
    <property type="match status" value="1"/>
</dbReference>
<proteinExistence type="predicted"/>
<feature type="transmembrane region" description="Helical" evidence="6">
    <location>
        <begin position="293"/>
        <end position="312"/>
    </location>
</feature>
<keyword evidence="8" id="KW-1185">Reference proteome</keyword>
<feature type="transmembrane region" description="Helical" evidence="6">
    <location>
        <begin position="12"/>
        <end position="31"/>
    </location>
</feature>
<dbReference type="AlphaFoldDB" id="A0A7M3SAW0"/>
<dbReference type="KEGG" id="acht:bsdcttw_47680"/>
<feature type="transmembrane region" description="Helical" evidence="6">
    <location>
        <begin position="242"/>
        <end position="262"/>
    </location>
</feature>
<keyword evidence="2" id="KW-1003">Cell membrane</keyword>
<evidence type="ECO:0000256" key="1">
    <source>
        <dbReference type="ARBA" id="ARBA00004651"/>
    </source>
</evidence>
<keyword evidence="4 6" id="KW-1133">Transmembrane helix</keyword>
<keyword evidence="5 6" id="KW-0472">Membrane</keyword>
<organism evidence="7 8">
    <name type="scientific">Anaerocolumna chitinilytica</name>
    <dbReference type="NCBI Taxonomy" id="1727145"/>
    <lineage>
        <taxon>Bacteria</taxon>
        <taxon>Bacillati</taxon>
        <taxon>Bacillota</taxon>
        <taxon>Clostridia</taxon>
        <taxon>Lachnospirales</taxon>
        <taxon>Lachnospiraceae</taxon>
        <taxon>Anaerocolumna</taxon>
    </lineage>
</organism>
<feature type="transmembrane region" description="Helical" evidence="6">
    <location>
        <begin position="121"/>
        <end position="142"/>
    </location>
</feature>
<dbReference type="RefSeq" id="WP_185257262.1">
    <property type="nucleotide sequence ID" value="NZ_AP023368.1"/>
</dbReference>
<comment type="subcellular location">
    <subcellularLocation>
        <location evidence="1">Cell membrane</location>
        <topology evidence="1">Multi-pass membrane protein</topology>
    </subcellularLocation>
</comment>
<dbReference type="CDD" id="cd13124">
    <property type="entry name" value="MATE_SpoVB_like"/>
    <property type="match status" value="1"/>
</dbReference>
<evidence type="ECO:0000256" key="4">
    <source>
        <dbReference type="ARBA" id="ARBA00022989"/>
    </source>
</evidence>
<feature type="transmembrane region" description="Helical" evidence="6">
    <location>
        <begin position="333"/>
        <end position="352"/>
    </location>
</feature>
<feature type="transmembrane region" description="Helical" evidence="6">
    <location>
        <begin position="187"/>
        <end position="214"/>
    </location>
</feature>
<evidence type="ECO:0000256" key="6">
    <source>
        <dbReference type="SAM" id="Phobius"/>
    </source>
</evidence>
<dbReference type="Pfam" id="PF01943">
    <property type="entry name" value="Polysacc_synt"/>
    <property type="match status" value="1"/>
</dbReference>
<feature type="transmembrane region" description="Helical" evidence="6">
    <location>
        <begin position="430"/>
        <end position="452"/>
    </location>
</feature>
<gene>
    <name evidence="7" type="primary">spoVB_2</name>
    <name evidence="7" type="ORF">bsdcttw_47680</name>
</gene>
<dbReference type="PIRSF" id="PIRSF038958">
    <property type="entry name" value="PG_synth_SpoVB"/>
    <property type="match status" value="1"/>
</dbReference>
<name>A0A7M3SAW0_9FIRM</name>
<reference evidence="7 8" key="2">
    <citation type="submission" date="2020-08" db="EMBL/GenBank/DDBJ databases">
        <authorList>
            <person name="Ueki A."/>
            <person name="Tonouchi A."/>
        </authorList>
    </citation>
    <scope>NUCLEOTIDE SEQUENCE [LARGE SCALE GENOMIC DNA]</scope>
    <source>
        <strain evidence="7 8">CTTW</strain>
    </source>
</reference>
<dbReference type="EMBL" id="AP023368">
    <property type="protein sequence ID" value="BCK01728.1"/>
    <property type="molecule type" value="Genomic_DNA"/>
</dbReference>
<dbReference type="InterPro" id="IPR024923">
    <property type="entry name" value="PG_synth_SpoVB"/>
</dbReference>
<evidence type="ECO:0000256" key="3">
    <source>
        <dbReference type="ARBA" id="ARBA00022692"/>
    </source>
</evidence>
<dbReference type="Proteomes" id="UP000515703">
    <property type="component" value="Chromosome"/>
</dbReference>
<evidence type="ECO:0000313" key="7">
    <source>
        <dbReference type="EMBL" id="BCK01728.1"/>
    </source>
</evidence>
<dbReference type="GO" id="GO:0005886">
    <property type="term" value="C:plasma membrane"/>
    <property type="evidence" value="ECO:0007669"/>
    <property type="project" value="UniProtKB-SubCell"/>
</dbReference>
<feature type="transmembrane region" description="Helical" evidence="6">
    <location>
        <begin position="372"/>
        <end position="394"/>
    </location>
</feature>
<feature type="transmembrane region" description="Helical" evidence="6">
    <location>
        <begin position="464"/>
        <end position="482"/>
    </location>
</feature>
<feature type="transmembrane region" description="Helical" evidence="6">
    <location>
        <begin position="406"/>
        <end position="424"/>
    </location>
</feature>
<reference evidence="7 8" key="1">
    <citation type="submission" date="2020-08" db="EMBL/GenBank/DDBJ databases">
        <title>Draft genome sequencing of an Anaerocolumna strain isolated from anoxic soil subjected to BSD treatment.</title>
        <authorList>
            <person name="Uek A."/>
            <person name="Tonouchi A."/>
        </authorList>
    </citation>
    <scope>NUCLEOTIDE SEQUENCE [LARGE SCALE GENOMIC DNA]</scope>
    <source>
        <strain evidence="7 8">CTTW</strain>
    </source>
</reference>
<evidence type="ECO:0000313" key="8">
    <source>
        <dbReference type="Proteomes" id="UP000515703"/>
    </source>
</evidence>
<feature type="transmembrane region" description="Helical" evidence="6">
    <location>
        <begin position="89"/>
        <end position="109"/>
    </location>
</feature>
<feature type="transmembrane region" description="Helical" evidence="6">
    <location>
        <begin position="154"/>
        <end position="175"/>
    </location>
</feature>
<dbReference type="PANTHER" id="PTHR30250:SF21">
    <property type="entry name" value="LIPID II FLIPPASE MURJ"/>
    <property type="match status" value="1"/>
</dbReference>
<evidence type="ECO:0000256" key="2">
    <source>
        <dbReference type="ARBA" id="ARBA00022475"/>
    </source>
</evidence>
<dbReference type="InterPro" id="IPR050833">
    <property type="entry name" value="Poly_Biosynth_Transport"/>
</dbReference>
<keyword evidence="3 6" id="KW-0812">Transmembrane</keyword>
<accession>A0A7M3SAW0</accession>
<feature type="transmembrane region" description="Helical" evidence="6">
    <location>
        <begin position="51"/>
        <end position="69"/>
    </location>
</feature>
<evidence type="ECO:0000256" key="5">
    <source>
        <dbReference type="ARBA" id="ARBA00023136"/>
    </source>
</evidence>
<feature type="transmembrane region" description="Helical" evidence="6">
    <location>
        <begin position="494"/>
        <end position="515"/>
    </location>
</feature>
<dbReference type="InterPro" id="IPR002797">
    <property type="entry name" value="Polysacc_synth"/>
</dbReference>
<sequence length="542" mass="59006">MENQNRKNNFVRQAGVLAIAGIISRIIGILYKSPLIALIGVEGIAYYNYAGNVYLIMLLISSYSIPSAVSKEIAKKLIIHENKNAQRIFYCSLLYVLIVGGIFSAFTYFGAGLFVENNSVLVLRLLAPAIFLSGFLGVFRGYFQGHNDMVHSSLSQILEQIFNAVFSLLAAGFFIKSVSQADTTKRAVYGAMGSALGTAAGVLFGLIFMVLIYLSGRKPRRNSYLNSSEKQPEPYAKIIRNIFFYITPFIISTCIYNMTAIFNQTLYTKILIYGKGISADTVSAGYGIYSGEAIIFTTIPIAIASSISSAMLPDIAGAFSLGNIKETKRRVDMAIRFAMLICIPAAVGLFVLSKPIIYAMFPLKSTLKEASDLLRCLSITSILYGLSTISNGVLQGIGKLKITTKNALLSLFIQTAVLAVLLSYTGLNLYALVIAAIIHSFLMCVLNASSMTNCLKFEMDLKKSFVIPLTAAVFMGILAGFLYDFLHSTCHSNILSLILTITVSAVVYFVAVIWLGGISESEITALPQGKILAAIAKWLKLF</sequence>
<protein>
    <submittedName>
        <fullName evidence="7">Stage V sporulation protein B</fullName>
    </submittedName>
</protein>
<dbReference type="PANTHER" id="PTHR30250">
    <property type="entry name" value="PST FAMILY PREDICTED COLANIC ACID TRANSPORTER"/>
    <property type="match status" value="1"/>
</dbReference>